<dbReference type="FunFam" id="2.40.50.140:FF:000012">
    <property type="entry name" value="DNA ligase"/>
    <property type="match status" value="1"/>
</dbReference>
<dbReference type="STRING" id="319236.BST91_07020"/>
<name>A0A090QS28_9FLAO</name>
<feature type="domain" description="BRCT" evidence="15">
    <location>
        <begin position="608"/>
        <end position="684"/>
    </location>
</feature>
<comment type="caution">
    <text evidence="16">The sequence shown here is derived from an EMBL/GenBank/DDBJ whole genome shotgun (WGS) entry which is preliminary data.</text>
</comment>
<evidence type="ECO:0000256" key="12">
    <source>
        <dbReference type="ARBA" id="ARBA00034005"/>
    </source>
</evidence>
<dbReference type="Pfam" id="PF14520">
    <property type="entry name" value="HHH_5"/>
    <property type="match status" value="1"/>
</dbReference>
<dbReference type="GO" id="GO:0006281">
    <property type="term" value="P:DNA repair"/>
    <property type="evidence" value="ECO:0007669"/>
    <property type="project" value="UniProtKB-KW"/>
</dbReference>
<feature type="binding site" evidence="14">
    <location>
        <position position="170"/>
    </location>
    <ligand>
        <name>NAD(+)</name>
        <dbReference type="ChEBI" id="CHEBI:57540"/>
    </ligand>
</feature>
<dbReference type="AlphaFoldDB" id="A0A090QS28"/>
<proteinExistence type="inferred from homology"/>
<keyword evidence="9 14" id="KW-0460">Magnesium</keyword>
<dbReference type="SUPFAM" id="SSF50249">
    <property type="entry name" value="Nucleic acid-binding proteins"/>
    <property type="match status" value="1"/>
</dbReference>
<dbReference type="InterPro" id="IPR004150">
    <property type="entry name" value="NAD_DNA_ligase_OB"/>
</dbReference>
<feature type="binding site" evidence="14">
    <location>
        <begin position="80"/>
        <end position="81"/>
    </location>
    <ligand>
        <name>NAD(+)</name>
        <dbReference type="ChEBI" id="CHEBI:57540"/>
    </ligand>
</feature>
<keyword evidence="8 14" id="KW-0862">Zinc</keyword>
<dbReference type="eggNOG" id="COG0272">
    <property type="taxonomic scope" value="Bacteria"/>
</dbReference>
<dbReference type="Pfam" id="PF01653">
    <property type="entry name" value="DNA_ligase_aden"/>
    <property type="match status" value="1"/>
</dbReference>
<comment type="function">
    <text evidence="1 14">DNA ligase that catalyzes the formation of phosphodiester linkages between 5'-phosphoryl and 3'-hydroxyl groups in double-stranded DNA using NAD as a coenzyme and as the energy source for the reaction. It is essential for DNA replication and repair of damaged DNA.</text>
</comment>
<keyword evidence="10 14" id="KW-0520">NAD</keyword>
<evidence type="ECO:0000259" key="15">
    <source>
        <dbReference type="PROSITE" id="PS50172"/>
    </source>
</evidence>
<dbReference type="SUPFAM" id="SSF52113">
    <property type="entry name" value="BRCT domain"/>
    <property type="match status" value="1"/>
</dbReference>
<dbReference type="Gene3D" id="1.10.287.610">
    <property type="entry name" value="Helix hairpin bin"/>
    <property type="match status" value="1"/>
</dbReference>
<dbReference type="InterPro" id="IPR003583">
    <property type="entry name" value="Hlx-hairpin-Hlx_DNA-bd_motif"/>
</dbReference>
<evidence type="ECO:0000256" key="7">
    <source>
        <dbReference type="ARBA" id="ARBA00022763"/>
    </source>
</evidence>
<keyword evidence="6 14" id="KW-0479">Metal-binding</keyword>
<evidence type="ECO:0000256" key="14">
    <source>
        <dbReference type="HAMAP-Rule" id="MF_01588"/>
    </source>
</evidence>
<dbReference type="InterPro" id="IPR010994">
    <property type="entry name" value="RuvA_2-like"/>
</dbReference>
<feature type="binding site" evidence="14">
    <location>
        <begin position="31"/>
        <end position="35"/>
    </location>
    <ligand>
        <name>NAD(+)</name>
        <dbReference type="ChEBI" id="CHEBI:57540"/>
    </ligand>
</feature>
<keyword evidence="5 14" id="KW-0235">DNA replication</keyword>
<dbReference type="GO" id="GO:0046872">
    <property type="term" value="F:metal ion binding"/>
    <property type="evidence" value="ECO:0007669"/>
    <property type="project" value="UniProtKB-KW"/>
</dbReference>
<dbReference type="InterPro" id="IPR012340">
    <property type="entry name" value="NA-bd_OB-fold"/>
</dbReference>
<dbReference type="NCBIfam" id="NF005932">
    <property type="entry name" value="PRK07956.1"/>
    <property type="match status" value="1"/>
</dbReference>
<dbReference type="InterPro" id="IPR013840">
    <property type="entry name" value="DNAligase_N"/>
</dbReference>
<dbReference type="PIRSF" id="PIRSF001604">
    <property type="entry name" value="LigA"/>
    <property type="match status" value="1"/>
</dbReference>
<dbReference type="EC" id="6.5.1.2" evidence="2 14"/>
<feature type="binding site" evidence="14">
    <location>
        <position position="309"/>
    </location>
    <ligand>
        <name>NAD(+)</name>
        <dbReference type="ChEBI" id="CHEBI:57540"/>
    </ligand>
</feature>
<evidence type="ECO:0000256" key="10">
    <source>
        <dbReference type="ARBA" id="ARBA00023027"/>
    </source>
</evidence>
<dbReference type="InterPro" id="IPR041663">
    <property type="entry name" value="DisA/LigA_HHH"/>
</dbReference>
<dbReference type="SMART" id="SM00532">
    <property type="entry name" value="LIGANc"/>
    <property type="match status" value="1"/>
</dbReference>
<keyword evidence="14" id="KW-0464">Manganese</keyword>
<evidence type="ECO:0000256" key="3">
    <source>
        <dbReference type="ARBA" id="ARBA00013308"/>
    </source>
</evidence>
<dbReference type="Gene3D" id="3.40.50.10190">
    <property type="entry name" value="BRCT domain"/>
    <property type="match status" value="1"/>
</dbReference>
<organism evidence="16 17">
    <name type="scientific">Nonlabens tegetincola</name>
    <dbReference type="NCBI Taxonomy" id="323273"/>
    <lineage>
        <taxon>Bacteria</taxon>
        <taxon>Pseudomonadati</taxon>
        <taxon>Bacteroidota</taxon>
        <taxon>Flavobacteriia</taxon>
        <taxon>Flavobacteriales</taxon>
        <taxon>Flavobacteriaceae</taxon>
        <taxon>Nonlabens</taxon>
    </lineage>
</organism>
<keyword evidence="11 14" id="KW-0234">DNA repair</keyword>
<dbReference type="Gene3D" id="6.20.10.30">
    <property type="match status" value="1"/>
</dbReference>
<dbReference type="CDD" id="cd17748">
    <property type="entry name" value="BRCT_DNA_ligase_like"/>
    <property type="match status" value="1"/>
</dbReference>
<evidence type="ECO:0000256" key="6">
    <source>
        <dbReference type="ARBA" id="ARBA00022723"/>
    </source>
</evidence>
<evidence type="ECO:0000256" key="11">
    <source>
        <dbReference type="ARBA" id="ARBA00023204"/>
    </source>
</evidence>
<keyword evidence="4 14" id="KW-0436">Ligase</keyword>
<sequence>MSPEEQILALRNELREHNYNYYVNDNPTISDFEFDKKLEQLKQLEAANPEFFDPNSPSVRVGGEITKNFETVKHEYRMYSLDNSYSKEDLLDWEQRLRKIVDGPIEYVCELKYDGASISLRYEKGVFVKAVTRGDGTQGDNVTANVRTIKSVPLKLRASEVPDKFEIRGEIVLPWQGFHKMNQEREAQGLELYRNPRNTASGSLKLQDSSIVAQRPLECLLYQLAGDNLPVQSQYDSLNLARDWGFKAPAESQLVQSIDEVLQYIEHWDVARKDLPYETDGVVIKVNSLQQQEELGFTAKAPRWAMAYKFAAEQVSTRLNEITYQVGRTGAITPVANLEPVEISGTTVKRASLHNADQIEKLDIRVGDEVYVEKGGEIIPKIVAVELTKRPDNSSPTEYATRCPECDTELVRKEGEAQHFCPNELGCPPQIKGRIEHFISRKAMDIDGIGAETVGQLVDAGLISNYADLYDLTVEQVLPLERMAQKSAENMINGIQASKQIPFERVLFALGIRYVGETVAKKLAKHYKSMDALIALPEAPDKENLDLFADVSSPTEKKLEELTAIPEIGDRIAQTVVEFIVDERQQAILERLKNAGLQFSLSEEQLEGQTDKLVGKSFVVSGVFEMSRNDLKKLIEDNGGKVSSSLSSKTDFLIRGDKMGPSKLAKAEKLGITMISEQEFLEML</sequence>
<dbReference type="Gene3D" id="2.40.50.140">
    <property type="entry name" value="Nucleic acid-binding proteins"/>
    <property type="match status" value="1"/>
</dbReference>
<dbReference type="PANTHER" id="PTHR23389">
    <property type="entry name" value="CHROMOSOME TRANSMISSION FIDELITY FACTOR 18"/>
    <property type="match status" value="1"/>
</dbReference>
<dbReference type="InterPro" id="IPR001357">
    <property type="entry name" value="BRCT_dom"/>
</dbReference>
<dbReference type="SUPFAM" id="SSF47781">
    <property type="entry name" value="RuvA domain 2-like"/>
    <property type="match status" value="1"/>
</dbReference>
<feature type="binding site" evidence="14">
    <location>
        <position position="427"/>
    </location>
    <ligand>
        <name>Zn(2+)</name>
        <dbReference type="ChEBI" id="CHEBI:29105"/>
    </ligand>
</feature>
<dbReference type="FunFam" id="1.10.150.20:FF:000007">
    <property type="entry name" value="DNA ligase"/>
    <property type="match status" value="1"/>
</dbReference>
<dbReference type="CDD" id="cd00114">
    <property type="entry name" value="LIGANc"/>
    <property type="match status" value="1"/>
</dbReference>
<dbReference type="PANTHER" id="PTHR23389:SF9">
    <property type="entry name" value="DNA LIGASE"/>
    <property type="match status" value="1"/>
</dbReference>
<dbReference type="InterPro" id="IPR036420">
    <property type="entry name" value="BRCT_dom_sf"/>
</dbReference>
<dbReference type="PROSITE" id="PS50172">
    <property type="entry name" value="BRCT"/>
    <property type="match status" value="1"/>
</dbReference>
<evidence type="ECO:0000256" key="9">
    <source>
        <dbReference type="ARBA" id="ARBA00022842"/>
    </source>
</evidence>
<feature type="binding site" evidence="14">
    <location>
        <position position="406"/>
    </location>
    <ligand>
        <name>Zn(2+)</name>
        <dbReference type="ChEBI" id="CHEBI:29105"/>
    </ligand>
</feature>
<dbReference type="Gene3D" id="3.30.470.30">
    <property type="entry name" value="DNA ligase/mRNA capping enzyme"/>
    <property type="match status" value="1"/>
</dbReference>
<feature type="binding site" evidence="14">
    <location>
        <position position="285"/>
    </location>
    <ligand>
        <name>NAD(+)</name>
        <dbReference type="ChEBI" id="CHEBI:57540"/>
    </ligand>
</feature>
<evidence type="ECO:0000256" key="1">
    <source>
        <dbReference type="ARBA" id="ARBA00004067"/>
    </source>
</evidence>
<keyword evidence="17" id="KW-1185">Reference proteome</keyword>
<evidence type="ECO:0000256" key="8">
    <source>
        <dbReference type="ARBA" id="ARBA00022833"/>
    </source>
</evidence>
<comment type="similarity">
    <text evidence="13 14">Belongs to the NAD-dependent DNA ligase family. LigA subfamily.</text>
</comment>
<dbReference type="Pfam" id="PF03119">
    <property type="entry name" value="DNA_ligase_ZBD"/>
    <property type="match status" value="1"/>
</dbReference>
<dbReference type="Pfam" id="PF12826">
    <property type="entry name" value="HHH_2"/>
    <property type="match status" value="1"/>
</dbReference>
<gene>
    <name evidence="14" type="primary">ligA</name>
    <name evidence="16" type="ORF">JCM19294_925</name>
</gene>
<dbReference type="InterPro" id="IPR013839">
    <property type="entry name" value="DNAligase_adenylation"/>
</dbReference>
<dbReference type="Pfam" id="PF00533">
    <property type="entry name" value="BRCT"/>
    <property type="match status" value="1"/>
</dbReference>
<dbReference type="PROSITE" id="PS01056">
    <property type="entry name" value="DNA_LIGASE_N2"/>
    <property type="match status" value="1"/>
</dbReference>
<dbReference type="Proteomes" id="UP000029221">
    <property type="component" value="Unassembled WGS sequence"/>
</dbReference>
<feature type="binding site" evidence="14">
    <location>
        <position position="403"/>
    </location>
    <ligand>
        <name>Zn(2+)</name>
        <dbReference type="ChEBI" id="CHEBI:29105"/>
    </ligand>
</feature>
<feature type="binding site" evidence="14">
    <location>
        <position position="133"/>
    </location>
    <ligand>
        <name>NAD(+)</name>
        <dbReference type="ChEBI" id="CHEBI:57540"/>
    </ligand>
</feature>
<dbReference type="SMART" id="SM00278">
    <property type="entry name" value="HhH1"/>
    <property type="match status" value="4"/>
</dbReference>
<dbReference type="Pfam" id="PF03120">
    <property type="entry name" value="OB_DNA_ligase"/>
    <property type="match status" value="1"/>
</dbReference>
<evidence type="ECO:0000313" key="16">
    <source>
        <dbReference type="EMBL" id="GAK98291.1"/>
    </source>
</evidence>
<evidence type="ECO:0000313" key="17">
    <source>
        <dbReference type="Proteomes" id="UP000029221"/>
    </source>
</evidence>
<dbReference type="GO" id="GO:0003677">
    <property type="term" value="F:DNA binding"/>
    <property type="evidence" value="ECO:0007669"/>
    <property type="project" value="InterPro"/>
</dbReference>
<comment type="catalytic activity">
    <reaction evidence="12 14">
        <text>NAD(+) + (deoxyribonucleotide)n-3'-hydroxyl + 5'-phospho-(deoxyribonucleotide)m = (deoxyribonucleotide)n+m + AMP + beta-nicotinamide D-nucleotide.</text>
        <dbReference type="EC" id="6.5.1.2"/>
    </reaction>
</comment>
<protein>
    <recommendedName>
        <fullName evidence="3 14">DNA ligase</fullName>
        <ecNumber evidence="2 14">6.5.1.2</ecNumber>
    </recommendedName>
    <alternativeName>
        <fullName evidence="14">Polydeoxyribonucleotide synthase [NAD(+)]</fullName>
    </alternativeName>
</protein>
<dbReference type="EMBL" id="BBML01000010">
    <property type="protein sequence ID" value="GAK98291.1"/>
    <property type="molecule type" value="Genomic_DNA"/>
</dbReference>
<reference evidence="16" key="1">
    <citation type="journal article" date="2014" name="Genome Announc.">
        <title>Draft Genome Sequences of Marine Flavobacterium Nonlabens Strains NR17, NR24, NR27, NR32, NR33, and Ara13.</title>
        <authorList>
            <person name="Nakanishi M."/>
            <person name="Meirelles P."/>
            <person name="Suzuki R."/>
            <person name="Takatani N."/>
            <person name="Mino S."/>
            <person name="Suda W."/>
            <person name="Oshima K."/>
            <person name="Hattori M."/>
            <person name="Ohkuma M."/>
            <person name="Hosokawa M."/>
            <person name="Miyashita K."/>
            <person name="Thompson F.L."/>
            <person name="Niwa A."/>
            <person name="Sawabe T."/>
            <person name="Sawabe T."/>
        </authorList>
    </citation>
    <scope>NUCLEOTIDE SEQUENCE [LARGE SCALE GENOMIC DNA]</scope>
    <source>
        <strain evidence="16">JCM 19294</strain>
    </source>
</reference>
<keyword evidence="7 14" id="KW-0227">DNA damage</keyword>
<dbReference type="InterPro" id="IPR001679">
    <property type="entry name" value="DNA_ligase"/>
</dbReference>
<dbReference type="Gene3D" id="1.10.150.20">
    <property type="entry name" value="5' to 3' exonuclease, C-terminal subdomain"/>
    <property type="match status" value="2"/>
</dbReference>
<evidence type="ECO:0000256" key="5">
    <source>
        <dbReference type="ARBA" id="ARBA00022705"/>
    </source>
</evidence>
<dbReference type="InterPro" id="IPR004149">
    <property type="entry name" value="Znf_DNAligase_C4"/>
</dbReference>
<feature type="binding site" evidence="14">
    <location>
        <position position="110"/>
    </location>
    <ligand>
        <name>NAD(+)</name>
        <dbReference type="ChEBI" id="CHEBI:57540"/>
    </ligand>
</feature>
<feature type="active site" description="N6-AMP-lysine intermediate" evidence="14">
    <location>
        <position position="112"/>
    </location>
</feature>
<dbReference type="RefSeq" id="WP_042280392.1">
    <property type="nucleotide sequence ID" value="NZ_BBML01000010.1"/>
</dbReference>
<dbReference type="NCBIfam" id="TIGR00575">
    <property type="entry name" value="dnlj"/>
    <property type="match status" value="1"/>
</dbReference>
<dbReference type="InterPro" id="IPR033136">
    <property type="entry name" value="DNA_ligase_CS"/>
</dbReference>
<dbReference type="SMART" id="SM00292">
    <property type="entry name" value="BRCT"/>
    <property type="match status" value="1"/>
</dbReference>
<evidence type="ECO:0000256" key="4">
    <source>
        <dbReference type="ARBA" id="ARBA00022598"/>
    </source>
</evidence>
<dbReference type="SUPFAM" id="SSF56091">
    <property type="entry name" value="DNA ligase/mRNA capping enzyme, catalytic domain"/>
    <property type="match status" value="1"/>
</dbReference>
<dbReference type="GO" id="GO:0006260">
    <property type="term" value="P:DNA replication"/>
    <property type="evidence" value="ECO:0007669"/>
    <property type="project" value="UniProtKB-KW"/>
</dbReference>
<evidence type="ECO:0000256" key="13">
    <source>
        <dbReference type="ARBA" id="ARBA00060881"/>
    </source>
</evidence>
<comment type="cofactor">
    <cofactor evidence="14">
        <name>Mg(2+)</name>
        <dbReference type="ChEBI" id="CHEBI:18420"/>
    </cofactor>
    <cofactor evidence="14">
        <name>Mn(2+)</name>
        <dbReference type="ChEBI" id="CHEBI:29035"/>
    </cofactor>
</comment>
<accession>A0A090QS28</accession>
<dbReference type="GO" id="GO:0003911">
    <property type="term" value="F:DNA ligase (NAD+) activity"/>
    <property type="evidence" value="ECO:0007669"/>
    <property type="project" value="UniProtKB-UniRule"/>
</dbReference>
<feature type="binding site" evidence="14">
    <location>
        <position position="421"/>
    </location>
    <ligand>
        <name>Zn(2+)</name>
        <dbReference type="ChEBI" id="CHEBI:29105"/>
    </ligand>
</feature>
<dbReference type="HAMAP" id="MF_01588">
    <property type="entry name" value="DNA_ligase_A"/>
    <property type="match status" value="1"/>
</dbReference>
<evidence type="ECO:0000256" key="2">
    <source>
        <dbReference type="ARBA" id="ARBA00012722"/>
    </source>
</evidence>
<dbReference type="GO" id="GO:0005829">
    <property type="term" value="C:cytosol"/>
    <property type="evidence" value="ECO:0007669"/>
    <property type="project" value="TreeGrafter"/>
</dbReference>
<dbReference type="FunFam" id="3.30.470.30:FF:000001">
    <property type="entry name" value="DNA ligase"/>
    <property type="match status" value="1"/>
</dbReference>